<dbReference type="GO" id="GO:0005886">
    <property type="term" value="C:plasma membrane"/>
    <property type="evidence" value="ECO:0007669"/>
    <property type="project" value="UniProtKB-SubCell"/>
</dbReference>
<feature type="transmembrane region" description="Helical" evidence="6">
    <location>
        <begin position="163"/>
        <end position="185"/>
    </location>
</feature>
<dbReference type="RefSeq" id="WP_160609924.1">
    <property type="nucleotide sequence ID" value="NZ_WTZA01000001.1"/>
</dbReference>
<organism evidence="7 8">
    <name type="scientific">Tsuneonella aeria</name>
    <dbReference type="NCBI Taxonomy" id="1837929"/>
    <lineage>
        <taxon>Bacteria</taxon>
        <taxon>Pseudomonadati</taxon>
        <taxon>Pseudomonadota</taxon>
        <taxon>Alphaproteobacteria</taxon>
        <taxon>Sphingomonadales</taxon>
        <taxon>Erythrobacteraceae</taxon>
        <taxon>Tsuneonella</taxon>
    </lineage>
</organism>
<dbReference type="InterPro" id="IPR050833">
    <property type="entry name" value="Poly_Biosynth_Transport"/>
</dbReference>
<feature type="transmembrane region" description="Helical" evidence="6">
    <location>
        <begin position="343"/>
        <end position="365"/>
    </location>
</feature>
<dbReference type="PANTHER" id="PTHR30250:SF31">
    <property type="entry name" value="INNER MEMBRANE PROTEIN YGHQ"/>
    <property type="match status" value="1"/>
</dbReference>
<keyword evidence="2" id="KW-1003">Cell membrane</keyword>
<reference evidence="7 8" key="1">
    <citation type="submission" date="2019-12" db="EMBL/GenBank/DDBJ databases">
        <title>Genomic-based taxomic classification of the family Erythrobacteraceae.</title>
        <authorList>
            <person name="Xu L."/>
        </authorList>
    </citation>
    <scope>NUCLEOTIDE SEQUENCE [LARGE SCALE GENOMIC DNA]</scope>
    <source>
        <strain evidence="7 8">100921-2</strain>
    </source>
</reference>
<evidence type="ECO:0000313" key="8">
    <source>
        <dbReference type="Proteomes" id="UP000439522"/>
    </source>
</evidence>
<proteinExistence type="predicted"/>
<dbReference type="AlphaFoldDB" id="A0A6I4TAL2"/>
<evidence type="ECO:0000256" key="5">
    <source>
        <dbReference type="ARBA" id="ARBA00023136"/>
    </source>
</evidence>
<evidence type="ECO:0000313" key="7">
    <source>
        <dbReference type="EMBL" id="MXO74143.1"/>
    </source>
</evidence>
<evidence type="ECO:0000256" key="4">
    <source>
        <dbReference type="ARBA" id="ARBA00022989"/>
    </source>
</evidence>
<keyword evidence="3 6" id="KW-0812">Transmembrane</keyword>
<feature type="transmembrane region" description="Helical" evidence="6">
    <location>
        <begin position="54"/>
        <end position="77"/>
    </location>
</feature>
<evidence type="ECO:0000256" key="3">
    <source>
        <dbReference type="ARBA" id="ARBA00022692"/>
    </source>
</evidence>
<dbReference type="PANTHER" id="PTHR30250">
    <property type="entry name" value="PST FAMILY PREDICTED COLANIC ACID TRANSPORTER"/>
    <property type="match status" value="1"/>
</dbReference>
<dbReference type="InterPro" id="IPR002797">
    <property type="entry name" value="Polysacc_synth"/>
</dbReference>
<comment type="subcellular location">
    <subcellularLocation>
        <location evidence="1">Cell membrane</location>
        <topology evidence="1">Multi-pass membrane protein</topology>
    </subcellularLocation>
</comment>
<dbReference type="Proteomes" id="UP000439522">
    <property type="component" value="Unassembled WGS sequence"/>
</dbReference>
<feature type="transmembrane region" description="Helical" evidence="6">
    <location>
        <begin position="318"/>
        <end position="337"/>
    </location>
</feature>
<feature type="transmembrane region" description="Helical" evidence="6">
    <location>
        <begin position="386"/>
        <end position="404"/>
    </location>
</feature>
<gene>
    <name evidence="7" type="ORF">GRI40_02765</name>
</gene>
<sequence>MGEPAENLEHADAGFRRVLKNIGWLLGGKGFGAVCSLVYLAIQARSLGIKDFGHFSLIFGTAQAFVAIAGFQTWQTIVRFGAPLTVSGAWDRFGRLAVLGALIDFSGAIGGCLLAAIVFYVFGAALDLNPAYIDPAFLFVCALIWARGSAAVGILRVLDRYDLAVWVGAVTPAARLGAAVAIWLSGASVERFLLAWAVIEIATALLLWLVAWRAGGTALRLSHAMDWRTTLAEHPGIVRFLGINSLSTSVVAVLQQGPLLAVGYFLGTSAAGVYRIADQLAKGLSKLTTLIAQSLYPEVNRQRHSASGEAFRKLIRQINVMVLVAGVSVVALSTLLGPQLLGLIGGGAFARGGAILIPLSLGAAFELASVTYEPVLHASGHTIYPLYGRLLAVGAIALGIVLFVDHGPVAVGWVVAGGMAASYAALSAMCYFVLREMAAGEE</sequence>
<evidence type="ECO:0000256" key="1">
    <source>
        <dbReference type="ARBA" id="ARBA00004651"/>
    </source>
</evidence>
<feature type="transmembrane region" description="Helical" evidence="6">
    <location>
        <begin position="136"/>
        <end position="157"/>
    </location>
</feature>
<feature type="transmembrane region" description="Helical" evidence="6">
    <location>
        <begin position="97"/>
        <end position="124"/>
    </location>
</feature>
<feature type="transmembrane region" description="Helical" evidence="6">
    <location>
        <begin position="192"/>
        <end position="212"/>
    </location>
</feature>
<accession>A0A6I4TAL2</accession>
<feature type="transmembrane region" description="Helical" evidence="6">
    <location>
        <begin position="410"/>
        <end position="434"/>
    </location>
</feature>
<evidence type="ECO:0000256" key="2">
    <source>
        <dbReference type="ARBA" id="ARBA00022475"/>
    </source>
</evidence>
<keyword evidence="5 6" id="KW-0472">Membrane</keyword>
<dbReference type="Pfam" id="PF01943">
    <property type="entry name" value="Polysacc_synt"/>
    <property type="match status" value="1"/>
</dbReference>
<dbReference type="OrthoDB" id="493991at2"/>
<comment type="caution">
    <text evidence="7">The sequence shown here is derived from an EMBL/GenBank/DDBJ whole genome shotgun (WGS) entry which is preliminary data.</text>
</comment>
<protein>
    <submittedName>
        <fullName evidence="7">Oligosaccharide flippase family protein</fullName>
    </submittedName>
</protein>
<keyword evidence="8" id="KW-1185">Reference proteome</keyword>
<dbReference type="EMBL" id="WTZA01000001">
    <property type="protein sequence ID" value="MXO74143.1"/>
    <property type="molecule type" value="Genomic_DNA"/>
</dbReference>
<name>A0A6I4TAL2_9SPHN</name>
<evidence type="ECO:0000256" key="6">
    <source>
        <dbReference type="SAM" id="Phobius"/>
    </source>
</evidence>
<feature type="transmembrane region" description="Helical" evidence="6">
    <location>
        <begin position="22"/>
        <end position="42"/>
    </location>
</feature>
<keyword evidence="4 6" id="KW-1133">Transmembrane helix</keyword>